<protein>
    <submittedName>
        <fullName evidence="1">Uncharacterized protein</fullName>
    </submittedName>
</protein>
<evidence type="ECO:0000313" key="1">
    <source>
        <dbReference type="EMBL" id="GIY68214.1"/>
    </source>
</evidence>
<sequence>MCPLLKSELIVSGKRDFLPCHSPGRNAPEFIESFGWNRRVYCWGNVALKGLVESLIVNCDSDLMAFVVFVPSKILLCGNSKKNLILSKKFIENGKHFGRHRHYYGTSEGCGWGTDVKNSGNSLSQEKESFAPPFRARE</sequence>
<keyword evidence="2" id="KW-1185">Reference proteome</keyword>
<proteinExistence type="predicted"/>
<evidence type="ECO:0000313" key="2">
    <source>
        <dbReference type="Proteomes" id="UP001054837"/>
    </source>
</evidence>
<accession>A0AAV4VDX7</accession>
<reference evidence="1 2" key="1">
    <citation type="submission" date="2021-06" db="EMBL/GenBank/DDBJ databases">
        <title>Caerostris darwini draft genome.</title>
        <authorList>
            <person name="Kono N."/>
            <person name="Arakawa K."/>
        </authorList>
    </citation>
    <scope>NUCLEOTIDE SEQUENCE [LARGE SCALE GENOMIC DNA]</scope>
</reference>
<dbReference type="Proteomes" id="UP001054837">
    <property type="component" value="Unassembled WGS sequence"/>
</dbReference>
<name>A0AAV4VDX7_9ARAC</name>
<comment type="caution">
    <text evidence="1">The sequence shown here is derived from an EMBL/GenBank/DDBJ whole genome shotgun (WGS) entry which is preliminary data.</text>
</comment>
<dbReference type="EMBL" id="BPLQ01012845">
    <property type="protein sequence ID" value="GIY68214.1"/>
    <property type="molecule type" value="Genomic_DNA"/>
</dbReference>
<dbReference type="AlphaFoldDB" id="A0AAV4VDX7"/>
<organism evidence="1 2">
    <name type="scientific">Caerostris darwini</name>
    <dbReference type="NCBI Taxonomy" id="1538125"/>
    <lineage>
        <taxon>Eukaryota</taxon>
        <taxon>Metazoa</taxon>
        <taxon>Ecdysozoa</taxon>
        <taxon>Arthropoda</taxon>
        <taxon>Chelicerata</taxon>
        <taxon>Arachnida</taxon>
        <taxon>Araneae</taxon>
        <taxon>Araneomorphae</taxon>
        <taxon>Entelegynae</taxon>
        <taxon>Araneoidea</taxon>
        <taxon>Araneidae</taxon>
        <taxon>Caerostris</taxon>
    </lineage>
</organism>
<gene>
    <name evidence="1" type="ORF">CDAR_301741</name>
</gene>